<keyword evidence="2" id="KW-0813">Transport</keyword>
<keyword evidence="3" id="KW-0072">Autophagy</keyword>
<protein>
    <submittedName>
        <fullName evidence="4">Uncharacterized protein</fullName>
    </submittedName>
</protein>
<keyword evidence="1" id="KW-0833">Ubl conjugation pathway</keyword>
<gene>
    <name evidence="4" type="ORF">DCS_05618</name>
</gene>
<sequence>MSEMDFEHFPFLNHEEFSEACHHFESQYCRAELGPLRKRWKLRLCAALDTTFSTHGPYATYLQISRPLERILDHPDLSLGLGKLTFSEKDGRDAIIKADDGMMDAEEADSAVVIHHLRDREAEHVTYEIHLHPTYRVPCLWFTLHNLPSDEPALDVDTVFRHLVPDEFKDGLRRVGGIGGISVDVSTDACHASFGRQGLNPAHRFMQTAASLTSATPS</sequence>
<dbReference type="AlphaFoldDB" id="A0A151GNI7"/>
<evidence type="ECO:0000256" key="2">
    <source>
        <dbReference type="ARBA" id="ARBA00022927"/>
    </source>
</evidence>
<dbReference type="GO" id="GO:0015031">
    <property type="term" value="P:protein transport"/>
    <property type="evidence" value="ECO:0007669"/>
    <property type="project" value="UniProtKB-KW"/>
</dbReference>
<evidence type="ECO:0000313" key="4">
    <source>
        <dbReference type="EMBL" id="KYK58601.1"/>
    </source>
</evidence>
<dbReference type="InterPro" id="IPR007135">
    <property type="entry name" value="Atg3/Atg10"/>
</dbReference>
<dbReference type="GO" id="GO:0019787">
    <property type="term" value="F:ubiquitin-like protein transferase activity"/>
    <property type="evidence" value="ECO:0007669"/>
    <property type="project" value="InterPro"/>
</dbReference>
<evidence type="ECO:0000313" key="5">
    <source>
        <dbReference type="Proteomes" id="UP000076580"/>
    </source>
</evidence>
<accession>A0A151GNI7</accession>
<reference evidence="4 5" key="1">
    <citation type="journal article" date="2016" name="Sci. Rep.">
        <title>Insights into Adaptations to a Near-Obligate Nematode Endoparasitic Lifestyle from the Finished Genome of Drechmeria coniospora.</title>
        <authorList>
            <person name="Zhang L."/>
            <person name="Zhou Z."/>
            <person name="Guo Q."/>
            <person name="Fokkens L."/>
            <person name="Miskei M."/>
            <person name="Pocsi I."/>
            <person name="Zhang W."/>
            <person name="Chen M."/>
            <person name="Wang L."/>
            <person name="Sun Y."/>
            <person name="Donzelli B.G."/>
            <person name="Gibson D.M."/>
            <person name="Nelson D.R."/>
            <person name="Luo J.G."/>
            <person name="Rep M."/>
            <person name="Liu H."/>
            <person name="Yang S."/>
            <person name="Wang J."/>
            <person name="Krasnoff S.B."/>
            <person name="Xu Y."/>
            <person name="Molnar I."/>
            <person name="Lin M."/>
        </authorList>
    </citation>
    <scope>NUCLEOTIDE SEQUENCE [LARGE SCALE GENOMIC DNA]</scope>
    <source>
        <strain evidence="4 5">ARSEF 6962</strain>
    </source>
</reference>
<dbReference type="InParanoid" id="A0A151GNI7"/>
<proteinExistence type="predicted"/>
<dbReference type="Pfam" id="PF03987">
    <property type="entry name" value="Autophagy_act_C"/>
    <property type="match status" value="1"/>
</dbReference>
<dbReference type="STRING" id="98403.A0A151GNI7"/>
<dbReference type="RefSeq" id="XP_040657953.1">
    <property type="nucleotide sequence ID" value="XM_040802920.1"/>
</dbReference>
<dbReference type="GeneID" id="63718261"/>
<keyword evidence="2" id="KW-0653">Protein transport</keyword>
<evidence type="ECO:0000256" key="1">
    <source>
        <dbReference type="ARBA" id="ARBA00022786"/>
    </source>
</evidence>
<comment type="caution">
    <text evidence="4">The sequence shown here is derived from an EMBL/GenBank/DDBJ whole genome shotgun (WGS) entry which is preliminary data.</text>
</comment>
<keyword evidence="5" id="KW-1185">Reference proteome</keyword>
<organism evidence="4 5">
    <name type="scientific">Drechmeria coniospora</name>
    <name type="common">Nematophagous fungus</name>
    <name type="synonym">Meria coniospora</name>
    <dbReference type="NCBI Taxonomy" id="98403"/>
    <lineage>
        <taxon>Eukaryota</taxon>
        <taxon>Fungi</taxon>
        <taxon>Dikarya</taxon>
        <taxon>Ascomycota</taxon>
        <taxon>Pezizomycotina</taxon>
        <taxon>Sordariomycetes</taxon>
        <taxon>Hypocreomycetidae</taxon>
        <taxon>Hypocreales</taxon>
        <taxon>Ophiocordycipitaceae</taxon>
        <taxon>Drechmeria</taxon>
    </lineage>
</organism>
<dbReference type="Proteomes" id="UP000076580">
    <property type="component" value="Chromosome 02"/>
</dbReference>
<dbReference type="GO" id="GO:0006914">
    <property type="term" value="P:autophagy"/>
    <property type="evidence" value="ECO:0007669"/>
    <property type="project" value="UniProtKB-KW"/>
</dbReference>
<evidence type="ECO:0000256" key="3">
    <source>
        <dbReference type="ARBA" id="ARBA00023006"/>
    </source>
</evidence>
<dbReference type="EMBL" id="LAYC01000002">
    <property type="protein sequence ID" value="KYK58601.1"/>
    <property type="molecule type" value="Genomic_DNA"/>
</dbReference>
<name>A0A151GNI7_DRECN</name>